<dbReference type="InterPro" id="IPR008258">
    <property type="entry name" value="Transglycosylase_SLT_dom_1"/>
</dbReference>
<dbReference type="Proteomes" id="UP000254487">
    <property type="component" value="Unassembled WGS sequence"/>
</dbReference>
<dbReference type="PANTHER" id="PTHR37423:SF2">
    <property type="entry name" value="MEMBRANE-BOUND LYTIC MUREIN TRANSGLYCOSYLASE C"/>
    <property type="match status" value="1"/>
</dbReference>
<dbReference type="InterPro" id="IPR023346">
    <property type="entry name" value="Lysozyme-like_dom_sf"/>
</dbReference>
<evidence type="ECO:0000256" key="1">
    <source>
        <dbReference type="ARBA" id="ARBA00007734"/>
    </source>
</evidence>
<organism evidence="3 4">
    <name type="scientific">Klebsiella pneumoniae subsp. ozaenae</name>
    <dbReference type="NCBI Taxonomy" id="574"/>
    <lineage>
        <taxon>Bacteria</taxon>
        <taxon>Pseudomonadati</taxon>
        <taxon>Pseudomonadota</taxon>
        <taxon>Gammaproteobacteria</taxon>
        <taxon>Enterobacterales</taxon>
        <taxon>Enterobacteriaceae</taxon>
        <taxon>Klebsiella/Raoultella group</taxon>
        <taxon>Klebsiella</taxon>
        <taxon>Klebsiella pneumoniae complex</taxon>
    </lineage>
</organism>
<dbReference type="Pfam" id="PF01464">
    <property type="entry name" value="SLT"/>
    <property type="match status" value="1"/>
</dbReference>
<evidence type="ECO:0000313" key="3">
    <source>
        <dbReference type="EMBL" id="STU67449.1"/>
    </source>
</evidence>
<dbReference type="PANTHER" id="PTHR37423">
    <property type="entry name" value="SOLUBLE LYTIC MUREIN TRANSGLYCOSYLASE-RELATED"/>
    <property type="match status" value="1"/>
</dbReference>
<feature type="domain" description="Transglycosylase SLT" evidence="2">
    <location>
        <begin position="234"/>
        <end position="343"/>
    </location>
</feature>
<reference evidence="3 4" key="1">
    <citation type="submission" date="2018-06" db="EMBL/GenBank/DDBJ databases">
        <authorList>
            <consortium name="Pathogen Informatics"/>
            <person name="Doyle S."/>
        </authorList>
    </citation>
    <scope>NUCLEOTIDE SEQUENCE [LARGE SCALE GENOMIC DNA]</scope>
    <source>
        <strain evidence="3 4">NCTC10313</strain>
    </source>
</reference>
<gene>
    <name evidence="3" type="primary">slt_2</name>
    <name evidence="3" type="ORF">NCTC10313_02748</name>
</gene>
<proteinExistence type="inferred from homology"/>
<sequence length="835" mass="90140">MPQLPFYNRQVTTQGLGAGPVNLPTTSADQQFLNAGAEMAARATEDITRTANDTAMQGASLNLDNLKYNLDKSVQEKQGLDARTAAADALKQFDQASSELDQTIPASRREDWSVLKATTRLQLQSSTDSHSLNEYRRYQQGQFEGRMNIAELDAGRYWDNHGALKISEAKAFDAIDTYADISGWSPEQTAAMKQEMQQKMAKNATLSNIAFRTQSMMNADGTLNAYDGTIDADQLTTAMIWQESKGSQLDANGKPLTSKKGAVGIAQIMKDTGPEAAEAAGLPWDEVRWKNDPAYNFALGKAYLNKQLKRFGGNPVLALAAYNAGAGMVNDWINGTNITGKNKSLLKNGDPRTGAITDEDFVRSIPFGETQNYVAKIMDSVPSVPKTATMAAITDTPYFHQLSPQDQSSALSGMAEILNKQRQASRVVLDGVVNDASAALRNGQQPQVMPSRNQLISTYGLVQGGQLYTQLQNDEAFGNNVKLVKNIPPAQQQQLLEQAKPETGPNYAERLKNYEQLQSAISAVNSARNADPVAFGIKEGAVGQIDFTDLNSLQSSMQARAVQAGRISQQYGTPPTLLTKAEAKQFSTMLSQSAPGDALTLLQAVGRSLPPQGVSMFQAQLGENNPTYGALAGILAAPDNYLNTRSGIGSYVDYPLTVDKYIASERILQGYRALSPSAQDKKSGVTPITIPSDQKMQESFNDLAGDAFPMSSQERQRAYGLFKSAYAGELLNNPDLDSGDRADAAKSVDDKIAGKAILYATGGVLKYRGTDVVAPYGMGEDDFTSKMDNARAEAFKGLGSPSNFAPVKLPSGRYGFRVGNRLATKDGQILTVEIN</sequence>
<accession>A0A377ZEU8</accession>
<protein>
    <submittedName>
        <fullName evidence="3">Bacteriophage protein</fullName>
        <ecNumber evidence="3">4.2.2.-</ecNumber>
    </submittedName>
</protein>
<evidence type="ECO:0000313" key="4">
    <source>
        <dbReference type="Proteomes" id="UP000254487"/>
    </source>
</evidence>
<evidence type="ECO:0000259" key="2">
    <source>
        <dbReference type="Pfam" id="PF01464"/>
    </source>
</evidence>
<dbReference type="Gene3D" id="1.10.530.10">
    <property type="match status" value="1"/>
</dbReference>
<dbReference type="EMBL" id="UGLW01000003">
    <property type="protein sequence ID" value="STU67449.1"/>
    <property type="molecule type" value="Genomic_DNA"/>
</dbReference>
<comment type="similarity">
    <text evidence="1">Belongs to the transglycosylase Slt family.</text>
</comment>
<dbReference type="AlphaFoldDB" id="A0A377ZEU8"/>
<keyword evidence="3" id="KW-0456">Lyase</keyword>
<dbReference type="EC" id="4.2.2.-" evidence="3"/>
<dbReference type="CDD" id="cd16896">
    <property type="entry name" value="LT_Slt70-like"/>
    <property type="match status" value="1"/>
</dbReference>
<dbReference type="SUPFAM" id="SSF53955">
    <property type="entry name" value="Lysozyme-like"/>
    <property type="match status" value="1"/>
</dbReference>
<name>A0A377ZEU8_KLEPO</name>
<dbReference type="GO" id="GO:0016829">
    <property type="term" value="F:lyase activity"/>
    <property type="evidence" value="ECO:0007669"/>
    <property type="project" value="UniProtKB-KW"/>
</dbReference>